<feature type="domain" description="Casparian strip membrane protein" evidence="8">
    <location>
        <begin position="95"/>
        <end position="231"/>
    </location>
</feature>
<dbReference type="OrthoDB" id="753675at2759"/>
<evidence type="ECO:0000256" key="2">
    <source>
        <dbReference type="ARBA" id="ARBA00007651"/>
    </source>
</evidence>
<dbReference type="AlphaFoldDB" id="A0A8J4V3Z1"/>
<keyword evidence="3 7" id="KW-1003">Cell membrane</keyword>
<dbReference type="GO" id="GO:0005886">
    <property type="term" value="C:plasma membrane"/>
    <property type="evidence" value="ECO:0007669"/>
    <property type="project" value="UniProtKB-SubCell"/>
</dbReference>
<evidence type="ECO:0000256" key="5">
    <source>
        <dbReference type="ARBA" id="ARBA00022989"/>
    </source>
</evidence>
<gene>
    <name evidence="9" type="ORF">CMV_029585</name>
</gene>
<evidence type="ECO:0000256" key="4">
    <source>
        <dbReference type="ARBA" id="ARBA00022692"/>
    </source>
</evidence>
<comment type="similarity">
    <text evidence="2 7">Belongs to the Casparian strip membrane proteins (CASP) family.</text>
</comment>
<dbReference type="NCBIfam" id="TIGR01569">
    <property type="entry name" value="A_tha_TIGR01569"/>
    <property type="match status" value="1"/>
</dbReference>
<comment type="caution">
    <text evidence="7">Lacks conserved residue(s) required for the propagation of feature annotation.</text>
</comment>
<proteinExistence type="inferred from homology"/>
<comment type="caution">
    <text evidence="9">The sequence shown here is derived from an EMBL/GenBank/DDBJ whole genome shotgun (WGS) entry which is preliminary data.</text>
</comment>
<protein>
    <recommendedName>
        <fullName evidence="7">CASP-like protein</fullName>
    </recommendedName>
</protein>
<dbReference type="Pfam" id="PF04535">
    <property type="entry name" value="CASP_dom"/>
    <property type="match status" value="1"/>
</dbReference>
<dbReference type="InterPro" id="IPR006702">
    <property type="entry name" value="CASP_dom"/>
</dbReference>
<dbReference type="Proteomes" id="UP000737018">
    <property type="component" value="Unassembled WGS sequence"/>
</dbReference>
<dbReference type="EMBL" id="JRKL02012744">
    <property type="protein sequence ID" value="KAF3943902.1"/>
    <property type="molecule type" value="Genomic_DNA"/>
</dbReference>
<dbReference type="InterPro" id="IPR044173">
    <property type="entry name" value="CASPL"/>
</dbReference>
<reference evidence="9" key="1">
    <citation type="submission" date="2020-03" db="EMBL/GenBank/DDBJ databases">
        <title>Castanea mollissima Vanexum genome sequencing.</title>
        <authorList>
            <person name="Staton M."/>
        </authorList>
    </citation>
    <scope>NUCLEOTIDE SEQUENCE</scope>
    <source>
        <tissue evidence="9">Leaf</tissue>
    </source>
</reference>
<accession>A0A8J4V3Z1</accession>
<comment type="subcellular location">
    <subcellularLocation>
        <location evidence="1 7">Cell membrane</location>
        <topology evidence="1 7">Multi-pass membrane protein</topology>
    </subcellularLocation>
</comment>
<keyword evidence="6 7" id="KW-0472">Membrane</keyword>
<evidence type="ECO:0000313" key="9">
    <source>
        <dbReference type="EMBL" id="KAF3943902.1"/>
    </source>
</evidence>
<dbReference type="PANTHER" id="PTHR36488:SF12">
    <property type="entry name" value="CASP-LIKE PROTEIN"/>
    <property type="match status" value="1"/>
</dbReference>
<feature type="transmembrane region" description="Helical" evidence="7">
    <location>
        <begin position="223"/>
        <end position="244"/>
    </location>
</feature>
<evidence type="ECO:0000313" key="10">
    <source>
        <dbReference type="Proteomes" id="UP000737018"/>
    </source>
</evidence>
<evidence type="ECO:0000259" key="8">
    <source>
        <dbReference type="Pfam" id="PF04535"/>
    </source>
</evidence>
<evidence type="ECO:0000256" key="1">
    <source>
        <dbReference type="ARBA" id="ARBA00004651"/>
    </source>
</evidence>
<evidence type="ECO:0000256" key="6">
    <source>
        <dbReference type="ARBA" id="ARBA00023136"/>
    </source>
</evidence>
<feature type="transmembrane region" description="Helical" evidence="7">
    <location>
        <begin position="133"/>
        <end position="157"/>
    </location>
</feature>
<comment type="subunit">
    <text evidence="7">Homodimer and heterodimers.</text>
</comment>
<keyword evidence="10" id="KW-1185">Reference proteome</keyword>
<feature type="transmembrane region" description="Helical" evidence="7">
    <location>
        <begin position="169"/>
        <end position="196"/>
    </location>
</feature>
<evidence type="ECO:0000256" key="7">
    <source>
        <dbReference type="RuleBase" id="RU361233"/>
    </source>
</evidence>
<organism evidence="9 10">
    <name type="scientific">Castanea mollissima</name>
    <name type="common">Chinese chestnut</name>
    <dbReference type="NCBI Taxonomy" id="60419"/>
    <lineage>
        <taxon>Eukaryota</taxon>
        <taxon>Viridiplantae</taxon>
        <taxon>Streptophyta</taxon>
        <taxon>Embryophyta</taxon>
        <taxon>Tracheophyta</taxon>
        <taxon>Spermatophyta</taxon>
        <taxon>Magnoliopsida</taxon>
        <taxon>eudicotyledons</taxon>
        <taxon>Gunneridae</taxon>
        <taxon>Pentapetalae</taxon>
        <taxon>rosids</taxon>
        <taxon>fabids</taxon>
        <taxon>Fagales</taxon>
        <taxon>Fagaceae</taxon>
        <taxon>Castanea</taxon>
    </lineage>
</organism>
<keyword evidence="5 7" id="KW-1133">Transmembrane helix</keyword>
<keyword evidence="4 7" id="KW-0812">Transmembrane</keyword>
<sequence>MVVFFCVEIGVVKDCYGSSCEIGVGRVYGGGGGGLPWWWGRPTSTNSLLDKCFLLVAAVYGVIIKLLHVKDESNGDYFTCNGRGLAIQRCIKKCYSIIGTLGSAVAMGTTNETLPFFTQFVQFSAQYNDLPTFTFFVIANSIVCGYLVVISLPLSIFHIIRRAAINSRIILVIFDTVMLALLTAGASAATAIVYLAHNGNASANWVAICQQFNSFCERTSGSLIGSFGGVLMFMLLIIISAVAISRC</sequence>
<name>A0A8J4V3Z1_9ROSI</name>
<evidence type="ECO:0000256" key="3">
    <source>
        <dbReference type="ARBA" id="ARBA00022475"/>
    </source>
</evidence>
<dbReference type="PANTHER" id="PTHR36488">
    <property type="entry name" value="CASP-LIKE PROTEIN 1U1"/>
    <property type="match status" value="1"/>
</dbReference>
<dbReference type="InterPro" id="IPR006459">
    <property type="entry name" value="CASP/CASPL"/>
</dbReference>